<dbReference type="Pfam" id="PF00126">
    <property type="entry name" value="HTH_1"/>
    <property type="match status" value="1"/>
</dbReference>
<evidence type="ECO:0000256" key="5">
    <source>
        <dbReference type="ARBA" id="ARBA00023163"/>
    </source>
</evidence>
<dbReference type="EMBL" id="JACRJB010000038">
    <property type="protein sequence ID" value="MBI5130499.1"/>
    <property type="molecule type" value="Genomic_DNA"/>
</dbReference>
<comment type="caution">
    <text evidence="7">The sequence shown here is derived from an EMBL/GenBank/DDBJ whole genome shotgun (WGS) entry which is preliminary data.</text>
</comment>
<evidence type="ECO:0000256" key="3">
    <source>
        <dbReference type="ARBA" id="ARBA00023015"/>
    </source>
</evidence>
<dbReference type="PROSITE" id="PS50931">
    <property type="entry name" value="HTH_LYSR"/>
    <property type="match status" value="1"/>
</dbReference>
<dbReference type="InterPro" id="IPR005119">
    <property type="entry name" value="LysR_subst-bd"/>
</dbReference>
<dbReference type="GO" id="GO:0003700">
    <property type="term" value="F:DNA-binding transcription factor activity"/>
    <property type="evidence" value="ECO:0007669"/>
    <property type="project" value="InterPro"/>
</dbReference>
<dbReference type="Gene3D" id="3.40.190.290">
    <property type="match status" value="1"/>
</dbReference>
<name>A0A933S000_RHOPL</name>
<dbReference type="InterPro" id="IPR058163">
    <property type="entry name" value="LysR-type_TF_proteobact-type"/>
</dbReference>
<dbReference type="InterPro" id="IPR000847">
    <property type="entry name" value="LysR_HTH_N"/>
</dbReference>
<sequence length="316" mass="35016">MDRLDCLRAFVKVMEGGSFSSAAKDLGLGQPAVSKRIALLEREFGSQLFMRNTRKLTPTREAHRIYDLARQALSCIEMARASLTEAPAGPTGTLRLGVPTSFGRHYIMPVVEHYLRAFPEVKVDIRFSERTVNLVEDGIELALRIGTLESSSLKARRIGMVRRFLVATPAYLRRHPLPQLPGDLRHLNCITYARLSPSHQWAFESDLGRHVVEITGSLVVDDADAMKQAVLQHLGVAILPAWCAADAIRHGEMEVVLPEFTVPALPLHAVYPDTQWMSLRARCFLDLLVAQSGLFNEDAVRSEPPRPPLAAAGPVL</sequence>
<dbReference type="CDD" id="cd08422">
    <property type="entry name" value="PBP2_CrgA_like"/>
    <property type="match status" value="1"/>
</dbReference>
<evidence type="ECO:0000313" key="7">
    <source>
        <dbReference type="EMBL" id="MBI5130499.1"/>
    </source>
</evidence>
<keyword evidence="5" id="KW-0804">Transcription</keyword>
<dbReference type="GO" id="GO:0003677">
    <property type="term" value="F:DNA binding"/>
    <property type="evidence" value="ECO:0007669"/>
    <property type="project" value="UniProtKB-KW"/>
</dbReference>
<proteinExistence type="inferred from homology"/>
<evidence type="ECO:0000256" key="2">
    <source>
        <dbReference type="ARBA" id="ARBA00009437"/>
    </source>
</evidence>
<dbReference type="FunFam" id="1.10.10.10:FF:000001">
    <property type="entry name" value="LysR family transcriptional regulator"/>
    <property type="match status" value="1"/>
</dbReference>
<evidence type="ECO:0000256" key="1">
    <source>
        <dbReference type="ARBA" id="ARBA00003502"/>
    </source>
</evidence>
<dbReference type="InterPro" id="IPR036388">
    <property type="entry name" value="WH-like_DNA-bd_sf"/>
</dbReference>
<keyword evidence="3" id="KW-0805">Transcription regulation</keyword>
<evidence type="ECO:0000313" key="8">
    <source>
        <dbReference type="Proteomes" id="UP000782519"/>
    </source>
</evidence>
<comment type="similarity">
    <text evidence="2">Belongs to the LysR transcriptional regulatory family.</text>
</comment>
<dbReference type="PANTHER" id="PTHR30537">
    <property type="entry name" value="HTH-TYPE TRANSCRIPTIONAL REGULATOR"/>
    <property type="match status" value="1"/>
</dbReference>
<evidence type="ECO:0000256" key="4">
    <source>
        <dbReference type="ARBA" id="ARBA00023125"/>
    </source>
</evidence>
<dbReference type="PANTHER" id="PTHR30537:SF80">
    <property type="entry name" value="TRANSCRIPTIONAL REGULATOR"/>
    <property type="match status" value="1"/>
</dbReference>
<dbReference type="SUPFAM" id="SSF46785">
    <property type="entry name" value="Winged helix' DNA-binding domain"/>
    <property type="match status" value="1"/>
</dbReference>
<dbReference type="InterPro" id="IPR036390">
    <property type="entry name" value="WH_DNA-bd_sf"/>
</dbReference>
<reference evidence="7" key="1">
    <citation type="submission" date="2020-07" db="EMBL/GenBank/DDBJ databases">
        <title>Huge and variable diversity of episymbiotic CPR bacteria and DPANN archaea in groundwater ecosystems.</title>
        <authorList>
            <person name="He C.Y."/>
            <person name="Keren R."/>
            <person name="Whittaker M."/>
            <person name="Farag I.F."/>
            <person name="Doudna J."/>
            <person name="Cate J.H.D."/>
            <person name="Banfield J.F."/>
        </authorList>
    </citation>
    <scope>NUCLEOTIDE SEQUENCE</scope>
    <source>
        <strain evidence="7">NC_groundwater_1818_Pr3_B-0.1um_66_35</strain>
    </source>
</reference>
<feature type="domain" description="HTH lysR-type" evidence="6">
    <location>
        <begin position="1"/>
        <end position="59"/>
    </location>
</feature>
<dbReference type="PRINTS" id="PR00039">
    <property type="entry name" value="HTHLYSR"/>
</dbReference>
<keyword evidence="4" id="KW-0238">DNA-binding</keyword>
<protein>
    <submittedName>
        <fullName evidence="7">LysR family transcriptional regulator</fullName>
    </submittedName>
</protein>
<accession>A0A933S000</accession>
<dbReference type="Pfam" id="PF03466">
    <property type="entry name" value="LysR_substrate"/>
    <property type="match status" value="1"/>
</dbReference>
<dbReference type="Gene3D" id="1.10.10.10">
    <property type="entry name" value="Winged helix-like DNA-binding domain superfamily/Winged helix DNA-binding domain"/>
    <property type="match status" value="1"/>
</dbReference>
<organism evidence="7 8">
    <name type="scientific">Rhodopseudomonas palustris</name>
    <dbReference type="NCBI Taxonomy" id="1076"/>
    <lineage>
        <taxon>Bacteria</taxon>
        <taxon>Pseudomonadati</taxon>
        <taxon>Pseudomonadota</taxon>
        <taxon>Alphaproteobacteria</taxon>
        <taxon>Hyphomicrobiales</taxon>
        <taxon>Nitrobacteraceae</taxon>
        <taxon>Rhodopseudomonas</taxon>
    </lineage>
</organism>
<evidence type="ECO:0000259" key="6">
    <source>
        <dbReference type="PROSITE" id="PS50931"/>
    </source>
</evidence>
<comment type="function">
    <text evidence="1">NodD regulates the expression of the nodABCFE genes which encode other nodulation proteins. NodD is also a negative regulator of its own expression. Binds flavonoids as inducers.</text>
</comment>
<dbReference type="AlphaFoldDB" id="A0A933S000"/>
<gene>
    <name evidence="7" type="ORF">HZA66_13745</name>
</gene>
<dbReference type="Proteomes" id="UP000782519">
    <property type="component" value="Unassembled WGS sequence"/>
</dbReference>
<dbReference type="SUPFAM" id="SSF53850">
    <property type="entry name" value="Periplasmic binding protein-like II"/>
    <property type="match status" value="1"/>
</dbReference>